<reference evidence="1 2" key="1">
    <citation type="submission" date="2019-03" db="EMBL/GenBank/DDBJ databases">
        <title>This is whole genome sequence of Paenibacillus sp MS74 strain.</title>
        <authorList>
            <person name="Trinh H.N."/>
        </authorList>
    </citation>
    <scope>NUCLEOTIDE SEQUENCE [LARGE SCALE GENOMIC DNA]</scope>
    <source>
        <strain evidence="1 2">MS74</strain>
    </source>
</reference>
<dbReference type="Proteomes" id="UP000295636">
    <property type="component" value="Unassembled WGS sequence"/>
</dbReference>
<dbReference type="GO" id="GO:0016791">
    <property type="term" value="F:phosphatase activity"/>
    <property type="evidence" value="ECO:0007669"/>
    <property type="project" value="TreeGrafter"/>
</dbReference>
<evidence type="ECO:0000313" key="1">
    <source>
        <dbReference type="EMBL" id="TDF99412.1"/>
    </source>
</evidence>
<comment type="caution">
    <text evidence="1">The sequence shown here is derived from an EMBL/GenBank/DDBJ whole genome shotgun (WGS) entry which is preliminary data.</text>
</comment>
<sequence>MSPLYALTDLDGTLLQPDATLSAMTKDAITRLLEQGHVISYATARSYTSSRKAAGSIPWRHPLVLYNGALLYDPVAGKRLGGAFLDSRLTNELIGLGRTCGHCPLLFALDEHDRERVLHEKLELGGYRQFAASRPNDPRFRELPELSCPETAQTMIITYIGHHDELAGLRERVSRDYEGRVHLHFMQDTYIADHYFLEISHPKANKRDGLIAWAQCVGCRPEETIAFGDNLNDIGLLEAAGIKVAVGNAQPALKKAADYVIGANTEDGVAKHLLQLSASRA</sequence>
<evidence type="ECO:0000313" key="2">
    <source>
        <dbReference type="Proteomes" id="UP000295636"/>
    </source>
</evidence>
<name>A0A4R5KV88_9BACL</name>
<dbReference type="OrthoDB" id="9806027at2"/>
<proteinExistence type="predicted"/>
<dbReference type="GO" id="GO:0000287">
    <property type="term" value="F:magnesium ion binding"/>
    <property type="evidence" value="ECO:0007669"/>
    <property type="project" value="TreeGrafter"/>
</dbReference>
<dbReference type="InterPro" id="IPR036412">
    <property type="entry name" value="HAD-like_sf"/>
</dbReference>
<keyword evidence="2" id="KW-1185">Reference proteome</keyword>
<dbReference type="InterPro" id="IPR023214">
    <property type="entry name" value="HAD_sf"/>
</dbReference>
<protein>
    <submittedName>
        <fullName evidence="1">Haloacid dehalogenase</fullName>
    </submittedName>
</protein>
<dbReference type="Gene3D" id="3.40.50.1000">
    <property type="entry name" value="HAD superfamily/HAD-like"/>
    <property type="match status" value="1"/>
</dbReference>
<dbReference type="GO" id="GO:0005829">
    <property type="term" value="C:cytosol"/>
    <property type="evidence" value="ECO:0007669"/>
    <property type="project" value="TreeGrafter"/>
</dbReference>
<dbReference type="RefSeq" id="WP_133225949.1">
    <property type="nucleotide sequence ID" value="NZ_SMRT01000002.1"/>
</dbReference>
<dbReference type="AlphaFoldDB" id="A0A4R5KV88"/>
<accession>A0A4R5KV88</accession>
<dbReference type="EMBL" id="SMRT01000002">
    <property type="protein sequence ID" value="TDF99412.1"/>
    <property type="molecule type" value="Genomic_DNA"/>
</dbReference>
<dbReference type="Pfam" id="PF08282">
    <property type="entry name" value="Hydrolase_3"/>
    <property type="match status" value="1"/>
</dbReference>
<dbReference type="PANTHER" id="PTHR10000:SF8">
    <property type="entry name" value="HAD SUPERFAMILY HYDROLASE-LIKE, TYPE 3"/>
    <property type="match status" value="1"/>
</dbReference>
<organism evidence="1 2">
    <name type="scientific">Paenibacillus piri</name>
    <dbReference type="NCBI Taxonomy" id="2547395"/>
    <lineage>
        <taxon>Bacteria</taxon>
        <taxon>Bacillati</taxon>
        <taxon>Bacillota</taxon>
        <taxon>Bacilli</taxon>
        <taxon>Bacillales</taxon>
        <taxon>Paenibacillaceae</taxon>
        <taxon>Paenibacillus</taxon>
    </lineage>
</organism>
<dbReference type="Gene3D" id="3.30.1240.10">
    <property type="match status" value="1"/>
</dbReference>
<gene>
    <name evidence="1" type="ORF">E1757_06045</name>
</gene>
<dbReference type="PANTHER" id="PTHR10000">
    <property type="entry name" value="PHOSPHOSERINE PHOSPHATASE"/>
    <property type="match status" value="1"/>
</dbReference>
<dbReference type="SUPFAM" id="SSF56784">
    <property type="entry name" value="HAD-like"/>
    <property type="match status" value="1"/>
</dbReference>